<dbReference type="Pfam" id="PF19516">
    <property type="entry name" value="DUF6049"/>
    <property type="match status" value="1"/>
</dbReference>
<feature type="transmembrane region" description="Helical" evidence="1">
    <location>
        <begin position="686"/>
        <end position="705"/>
    </location>
</feature>
<accession>A0A2W4J4A8</accession>
<dbReference type="EMBL" id="QGUI01000629">
    <property type="protein sequence ID" value="PZM93982.1"/>
    <property type="molecule type" value="Genomic_DNA"/>
</dbReference>
<protein>
    <recommendedName>
        <fullName evidence="4">Glycoprotein</fullName>
    </recommendedName>
</protein>
<keyword evidence="1" id="KW-1133">Transmembrane helix</keyword>
<sequence length="721" mass="75915">MKPVTERVRTTAAAVAALFVLLGSLCGIPASAQTRQVPPPEPVLKVDVTAMTPRIVTESDDDLRITVRVRNIAKVPVRNLAARLQFGERQRTNLQVRQALRGTAPQDAQSTPFQQVSPELMPGEATEFTLTAALTPGAPNGVAFLEPGVYPLLVNINGIPDGGAEARLAGVNMLLPVRSAPGQVTTATQRSLPLTVLWPIAARPRVAARPFNQSVVLADDMLAAELRPGGRLHTLVEAAAKVRTGGIGDGLCFAIDPDLVATVRDMANGYRVRTREGLVRGEGSEEAKAWLTSLRELVADQCVVATQYAGADLAALAAHSPRLATAAANRSSVLSEVLDADPLPGALWTTDDIDERAAKAVAKAGTDLVVANARGVDVRWAPAEPLTVDGDDSGRLRVLPFDELGALALRPRSASPQLGYPATVAADDRTIAGQNAIATVLFKAMADPSKPMLLAPPRTFAATADEVDWLLGTLNGFIADGLVQPVSLTALAGADSVGRARFDRNATGGRLPKGMMRELDELDGQITDLSEAMKEDPTSQVEPQAIVSPLREALLRTASADFHGVRGARARALESATAQLQTVRHGVRISDPGRTIGLASGSSPIPVSVTNRLPVQITVRVKLTSGAGLRLSQPSAVEIPAGRSRNLKIPAEVLRAGRFTVNVYLSTPGGTQLGEPTTYELTSTEYGVITVIVTATAAGALLLLAGRRIYRRLRSNGAGRG</sequence>
<comment type="caution">
    <text evidence="3">The sequence shown here is derived from an EMBL/GenBank/DDBJ whole genome shotgun (WGS) entry which is preliminary data.</text>
</comment>
<evidence type="ECO:0000313" key="3">
    <source>
        <dbReference type="EMBL" id="PZM93982.1"/>
    </source>
</evidence>
<gene>
    <name evidence="3" type="ORF">DIU77_14870</name>
</gene>
<feature type="signal peptide" evidence="2">
    <location>
        <begin position="1"/>
        <end position="32"/>
    </location>
</feature>
<dbReference type="AlphaFoldDB" id="A0A2W4J4A8"/>
<proteinExistence type="predicted"/>
<feature type="chain" id="PRO_5016114505" description="Glycoprotein" evidence="2">
    <location>
        <begin position="33"/>
        <end position="721"/>
    </location>
</feature>
<evidence type="ECO:0000256" key="1">
    <source>
        <dbReference type="SAM" id="Phobius"/>
    </source>
</evidence>
<dbReference type="STRING" id="1111738.GCA_000427905_03746"/>
<dbReference type="InterPro" id="IPR046112">
    <property type="entry name" value="DUF6049"/>
</dbReference>
<name>A0A2W4J4A8_9PSEU</name>
<keyword evidence="1" id="KW-0472">Membrane</keyword>
<keyword evidence="2" id="KW-0732">Signal</keyword>
<keyword evidence="1" id="KW-0812">Transmembrane</keyword>
<evidence type="ECO:0008006" key="4">
    <source>
        <dbReference type="Google" id="ProtNLM"/>
    </source>
</evidence>
<evidence type="ECO:0000256" key="2">
    <source>
        <dbReference type="SAM" id="SignalP"/>
    </source>
</evidence>
<organism evidence="3">
    <name type="scientific">Thermocrispum agreste</name>
    <dbReference type="NCBI Taxonomy" id="37925"/>
    <lineage>
        <taxon>Bacteria</taxon>
        <taxon>Bacillati</taxon>
        <taxon>Actinomycetota</taxon>
        <taxon>Actinomycetes</taxon>
        <taxon>Pseudonocardiales</taxon>
        <taxon>Pseudonocardiaceae</taxon>
        <taxon>Thermocrispum</taxon>
    </lineage>
</organism>
<reference evidence="3" key="1">
    <citation type="submission" date="2018-05" db="EMBL/GenBank/DDBJ databases">
        <authorList>
            <person name="Lanie J.A."/>
            <person name="Ng W.-L."/>
            <person name="Kazmierczak K.M."/>
            <person name="Andrzejewski T.M."/>
            <person name="Davidsen T.M."/>
            <person name="Wayne K.J."/>
            <person name="Tettelin H."/>
            <person name="Glass J.I."/>
            <person name="Rusch D."/>
            <person name="Podicherti R."/>
            <person name="Tsui H.-C.T."/>
            <person name="Winkler M.E."/>
        </authorList>
    </citation>
    <scope>NUCLEOTIDE SEQUENCE</scope>
    <source>
        <strain evidence="3">ZC4RG45</strain>
    </source>
</reference>